<dbReference type="Pfam" id="PF05635">
    <property type="entry name" value="23S_rRNA_IVP"/>
    <property type="match status" value="1"/>
</dbReference>
<dbReference type="InterPro" id="IPR036583">
    <property type="entry name" value="23S_rRNA_IVS_sf"/>
</dbReference>
<evidence type="ECO:0000313" key="1">
    <source>
        <dbReference type="EMBL" id="MFC4872210.1"/>
    </source>
</evidence>
<dbReference type="NCBIfam" id="TIGR02436">
    <property type="entry name" value="four helix bundle protein"/>
    <property type="match status" value="1"/>
</dbReference>
<dbReference type="EMBL" id="JBHSJJ010000005">
    <property type="protein sequence ID" value="MFC4872210.1"/>
    <property type="molecule type" value="Genomic_DNA"/>
</dbReference>
<organism evidence="1 2">
    <name type="scientific">Negadavirga shengliensis</name>
    <dbReference type="NCBI Taxonomy" id="1389218"/>
    <lineage>
        <taxon>Bacteria</taxon>
        <taxon>Pseudomonadati</taxon>
        <taxon>Bacteroidota</taxon>
        <taxon>Cytophagia</taxon>
        <taxon>Cytophagales</taxon>
        <taxon>Cyclobacteriaceae</taxon>
        <taxon>Negadavirga</taxon>
    </lineage>
</organism>
<dbReference type="Proteomes" id="UP001595818">
    <property type="component" value="Unassembled WGS sequence"/>
</dbReference>
<dbReference type="RefSeq" id="WP_377064408.1">
    <property type="nucleotide sequence ID" value="NZ_JBHSJJ010000005.1"/>
</dbReference>
<protein>
    <submittedName>
        <fullName evidence="1">Four helix bundle protein</fullName>
    </submittedName>
</protein>
<name>A0ABV9T1V5_9BACT</name>
<evidence type="ECO:0000313" key="2">
    <source>
        <dbReference type="Proteomes" id="UP001595818"/>
    </source>
</evidence>
<comment type="caution">
    <text evidence="1">The sequence shown here is derived from an EMBL/GenBank/DDBJ whole genome shotgun (WGS) entry which is preliminary data.</text>
</comment>
<dbReference type="PANTHER" id="PTHR38471">
    <property type="entry name" value="FOUR HELIX BUNDLE PROTEIN"/>
    <property type="match status" value="1"/>
</dbReference>
<gene>
    <name evidence="1" type="ORF">ACFPFU_10955</name>
</gene>
<accession>A0ABV9T1V5</accession>
<dbReference type="PANTHER" id="PTHR38471:SF2">
    <property type="entry name" value="FOUR HELIX BUNDLE PROTEIN"/>
    <property type="match status" value="1"/>
</dbReference>
<reference evidence="2" key="1">
    <citation type="journal article" date="2019" name="Int. J. Syst. Evol. Microbiol.">
        <title>The Global Catalogue of Microorganisms (GCM) 10K type strain sequencing project: providing services to taxonomists for standard genome sequencing and annotation.</title>
        <authorList>
            <consortium name="The Broad Institute Genomics Platform"/>
            <consortium name="The Broad Institute Genome Sequencing Center for Infectious Disease"/>
            <person name="Wu L."/>
            <person name="Ma J."/>
        </authorList>
    </citation>
    <scope>NUCLEOTIDE SEQUENCE [LARGE SCALE GENOMIC DNA]</scope>
    <source>
        <strain evidence="2">CGMCC 4.7466</strain>
    </source>
</reference>
<dbReference type="SUPFAM" id="SSF158446">
    <property type="entry name" value="IVS-encoded protein-like"/>
    <property type="match status" value="1"/>
</dbReference>
<dbReference type="PIRSF" id="PIRSF035652">
    <property type="entry name" value="CHP02436"/>
    <property type="match status" value="1"/>
</dbReference>
<dbReference type="Gene3D" id="1.20.1440.60">
    <property type="entry name" value="23S rRNA-intervening sequence"/>
    <property type="match status" value="1"/>
</dbReference>
<keyword evidence="2" id="KW-1185">Reference proteome</keyword>
<sequence>MKQDVFNEVFRNRTKALALKVVRESEEIKYSDALGIIRKQLIRSVTSTAANFRAVCRARSERERFAKLCIVVEEADESLFWMELLLEGEFITTEKIAPLYQEAEEILKVMSSFKSKFKS</sequence>
<proteinExistence type="predicted"/>
<dbReference type="InterPro" id="IPR012657">
    <property type="entry name" value="23S_rRNA-intervening_sequence"/>
</dbReference>